<comment type="caution">
    <text evidence="7">The sequence shown here is derived from an EMBL/GenBank/DDBJ whole genome shotgun (WGS) entry which is preliminary data.</text>
</comment>
<evidence type="ECO:0000256" key="5">
    <source>
        <dbReference type="SAM" id="SignalP"/>
    </source>
</evidence>
<keyword evidence="4" id="KW-0175">Coiled coil</keyword>
<keyword evidence="1 3" id="KW-0853">WD repeat</keyword>
<evidence type="ECO:0000313" key="7">
    <source>
        <dbReference type="EMBL" id="KAL2652310.1"/>
    </source>
</evidence>
<feature type="repeat" description="WD" evidence="3">
    <location>
        <begin position="509"/>
        <end position="538"/>
    </location>
</feature>
<evidence type="ECO:0000259" key="6">
    <source>
        <dbReference type="Pfam" id="PF08614"/>
    </source>
</evidence>
<dbReference type="InterPro" id="IPR013923">
    <property type="entry name" value="Autophagy-rel_prot_16_dom"/>
</dbReference>
<proteinExistence type="predicted"/>
<dbReference type="InterPro" id="IPR045160">
    <property type="entry name" value="ATG16"/>
</dbReference>
<evidence type="ECO:0000256" key="4">
    <source>
        <dbReference type="SAM" id="Coils"/>
    </source>
</evidence>
<feature type="chain" id="PRO_5044749505" description="Autophagy-related protein 16 domain-containing protein" evidence="5">
    <location>
        <begin position="24"/>
        <end position="572"/>
    </location>
</feature>
<gene>
    <name evidence="7" type="ORF">R1flu_020438</name>
</gene>
<feature type="repeat" description="WD" evidence="3">
    <location>
        <begin position="540"/>
        <end position="572"/>
    </location>
</feature>
<dbReference type="InterPro" id="IPR015943">
    <property type="entry name" value="WD40/YVTN_repeat-like_dom_sf"/>
</dbReference>
<accession>A0ABD1ZN01</accession>
<dbReference type="InterPro" id="IPR019775">
    <property type="entry name" value="WD40_repeat_CS"/>
</dbReference>
<dbReference type="PANTHER" id="PTHR19878">
    <property type="entry name" value="AUTOPHAGY PROTEIN 16-LIKE"/>
    <property type="match status" value="1"/>
</dbReference>
<dbReference type="Pfam" id="PF00400">
    <property type="entry name" value="WD40"/>
    <property type="match status" value="7"/>
</dbReference>
<dbReference type="InterPro" id="IPR020472">
    <property type="entry name" value="WD40_PAC1"/>
</dbReference>
<organism evidence="7 8">
    <name type="scientific">Riccia fluitans</name>
    <dbReference type="NCBI Taxonomy" id="41844"/>
    <lineage>
        <taxon>Eukaryota</taxon>
        <taxon>Viridiplantae</taxon>
        <taxon>Streptophyta</taxon>
        <taxon>Embryophyta</taxon>
        <taxon>Marchantiophyta</taxon>
        <taxon>Marchantiopsida</taxon>
        <taxon>Marchantiidae</taxon>
        <taxon>Marchantiales</taxon>
        <taxon>Ricciaceae</taxon>
        <taxon>Riccia</taxon>
    </lineage>
</organism>
<name>A0ABD1ZN01_9MARC</name>
<feature type="domain" description="Autophagy-related protein 16" evidence="6">
    <location>
        <begin position="102"/>
        <end position="230"/>
    </location>
</feature>
<dbReference type="CDD" id="cd00200">
    <property type="entry name" value="WD40"/>
    <property type="match status" value="1"/>
</dbReference>
<evidence type="ECO:0000313" key="8">
    <source>
        <dbReference type="Proteomes" id="UP001605036"/>
    </source>
</evidence>
<dbReference type="SUPFAM" id="SSF50978">
    <property type="entry name" value="WD40 repeat-like"/>
    <property type="match status" value="1"/>
</dbReference>
<dbReference type="Gene3D" id="1.20.5.170">
    <property type="match status" value="1"/>
</dbReference>
<dbReference type="PROSITE" id="PS50082">
    <property type="entry name" value="WD_REPEATS_2"/>
    <property type="match status" value="7"/>
</dbReference>
<dbReference type="Pfam" id="PF08614">
    <property type="entry name" value="ATG16"/>
    <property type="match status" value="1"/>
</dbReference>
<dbReference type="SMART" id="SM00320">
    <property type="entry name" value="WD40"/>
    <property type="match status" value="7"/>
</dbReference>
<reference evidence="7 8" key="1">
    <citation type="submission" date="2024-09" db="EMBL/GenBank/DDBJ databases">
        <title>Chromosome-scale assembly of Riccia fluitans.</title>
        <authorList>
            <person name="Paukszto L."/>
            <person name="Sawicki J."/>
            <person name="Karawczyk K."/>
            <person name="Piernik-Szablinska J."/>
            <person name="Szczecinska M."/>
            <person name="Mazdziarz M."/>
        </authorList>
    </citation>
    <scope>NUCLEOTIDE SEQUENCE [LARGE SCALE GENOMIC DNA]</scope>
    <source>
        <strain evidence="7">Rf_01</strain>
        <tissue evidence="7">Aerial parts of the thallus</tissue>
    </source>
</reference>
<dbReference type="Gene3D" id="2.130.10.10">
    <property type="entry name" value="YVTN repeat-like/Quinoprotein amine dehydrogenase"/>
    <property type="match status" value="2"/>
</dbReference>
<dbReference type="PRINTS" id="PR00320">
    <property type="entry name" value="GPROTEINBRPT"/>
</dbReference>
<feature type="repeat" description="WD" evidence="3">
    <location>
        <begin position="325"/>
        <end position="366"/>
    </location>
</feature>
<dbReference type="PROSITE" id="PS50294">
    <property type="entry name" value="WD_REPEATS_REGION"/>
    <property type="match status" value="4"/>
</dbReference>
<feature type="repeat" description="WD" evidence="3">
    <location>
        <begin position="418"/>
        <end position="450"/>
    </location>
</feature>
<dbReference type="PANTHER" id="PTHR19878:SF8">
    <property type="entry name" value="AUTOPHAGY-RELATED 16, ISOFORM F"/>
    <property type="match status" value="1"/>
</dbReference>
<feature type="coiled-coil region" evidence="4">
    <location>
        <begin position="141"/>
        <end position="249"/>
    </location>
</feature>
<feature type="signal peptide" evidence="5">
    <location>
        <begin position="1"/>
        <end position="23"/>
    </location>
</feature>
<protein>
    <recommendedName>
        <fullName evidence="6">Autophagy-related protein 16 domain-containing protein</fullName>
    </recommendedName>
</protein>
<dbReference type="EMBL" id="JBHFFA010000001">
    <property type="protein sequence ID" value="KAL2652310.1"/>
    <property type="molecule type" value="Genomic_DNA"/>
</dbReference>
<keyword evidence="5" id="KW-0732">Signal</keyword>
<dbReference type="PROSITE" id="PS00678">
    <property type="entry name" value="WD_REPEATS_1"/>
    <property type="match status" value="2"/>
</dbReference>
<feature type="repeat" description="WD" evidence="3">
    <location>
        <begin position="283"/>
        <end position="324"/>
    </location>
</feature>
<keyword evidence="2" id="KW-0677">Repeat</keyword>
<evidence type="ECO:0000256" key="3">
    <source>
        <dbReference type="PROSITE-ProRule" id="PRU00221"/>
    </source>
</evidence>
<dbReference type="AlphaFoldDB" id="A0ABD1ZN01"/>
<feature type="repeat" description="WD" evidence="3">
    <location>
        <begin position="451"/>
        <end position="492"/>
    </location>
</feature>
<evidence type="ECO:0000256" key="1">
    <source>
        <dbReference type="ARBA" id="ARBA00022574"/>
    </source>
</evidence>
<dbReference type="InterPro" id="IPR001680">
    <property type="entry name" value="WD40_rpt"/>
</dbReference>
<evidence type="ECO:0000256" key="2">
    <source>
        <dbReference type="ARBA" id="ARBA00022737"/>
    </source>
</evidence>
<dbReference type="InterPro" id="IPR036322">
    <property type="entry name" value="WD40_repeat_dom_sf"/>
</dbReference>
<keyword evidence="8" id="KW-1185">Reference proteome</keyword>
<dbReference type="Proteomes" id="UP001605036">
    <property type="component" value="Unassembled WGS sequence"/>
</dbReference>
<dbReference type="CDD" id="cd22887">
    <property type="entry name" value="Atg16_CCD"/>
    <property type="match status" value="1"/>
</dbReference>
<sequence>MCQGKFLTGRVPVLDLLIFFSCCWNPKLVHRASARGEVQETANEIGHPGSEKFEILLGTQEPSRMEERMKLAVVQACKALRKRHRVEEGAHGPALAALAKTVQYQGTELQVKVESLQHELNQSYRSQAETAGQLLAEVSANQSLRKEVAEKDELINQLQSELTEVREKLAKVDEEVEIRGKAIDAVNHERLQLRQQVAELETKLSKAETDNKMLVDRWMEQKMQDAERLNEANAMYEDMMEKLKANRLEELARQQVDGIVRHTEAGAELYVGSGIPTKVRSTIQAHEGGCGSIMFEHNTAILLSGGNDSLVRQWDSQSASNLTTFRGSTGSVLDLAVSSDNKQVLAACSDHKIYLWDAQSGRIRHTLTGHSEKIVSVDLSPSGTKRAVSASYDRTIKLWDIGTGYGVNTIVCYSNCNSVCVTSDGALICSGHMDGNLRFWDIKTGKLANEVAAHGHAITSVSLSRSGHTVLTSGRDNVHNIFDVRSLEIRATYRSPNFRAATNWCRSCLSPNENYVAAGSADGAVVVWSRKGNESETVLKGGHTFPVLACAWSGVGKPLATADKSGRICIWE</sequence>
<feature type="repeat" description="WD" evidence="3">
    <location>
        <begin position="367"/>
        <end position="409"/>
    </location>
</feature>